<dbReference type="InterPro" id="IPR029760">
    <property type="entry name" value="GPX_CS"/>
</dbReference>
<gene>
    <name evidence="8" type="ORF">HK099_003967</name>
</gene>
<reference evidence="8" key="1">
    <citation type="submission" date="2020-05" db="EMBL/GenBank/DDBJ databases">
        <title>Phylogenomic resolution of chytrid fungi.</title>
        <authorList>
            <person name="Stajich J.E."/>
            <person name="Amses K."/>
            <person name="Simmons R."/>
            <person name="Seto K."/>
            <person name="Myers J."/>
            <person name="Bonds A."/>
            <person name="Quandt C.A."/>
            <person name="Barry K."/>
            <person name="Liu P."/>
            <person name="Grigoriev I."/>
            <person name="Longcore J.E."/>
            <person name="James T.Y."/>
        </authorList>
    </citation>
    <scope>NUCLEOTIDE SEQUENCE</scope>
    <source>
        <strain evidence="8">JEL0476</strain>
    </source>
</reference>
<dbReference type="PANTHER" id="PTHR11592:SF78">
    <property type="entry name" value="GLUTATHIONE PEROXIDASE"/>
    <property type="match status" value="1"/>
</dbReference>
<dbReference type="SUPFAM" id="SSF52833">
    <property type="entry name" value="Thioredoxin-like"/>
    <property type="match status" value="1"/>
</dbReference>
<dbReference type="InterPro" id="IPR013766">
    <property type="entry name" value="Thioredoxin_domain"/>
</dbReference>
<keyword evidence="2 6" id="KW-0575">Peroxidase</keyword>
<keyword evidence="3 6" id="KW-0560">Oxidoreductase</keyword>
<dbReference type="InterPro" id="IPR036249">
    <property type="entry name" value="Thioredoxin-like_sf"/>
</dbReference>
<dbReference type="PROSITE" id="PS00460">
    <property type="entry name" value="GLUTATHIONE_PEROXID_1"/>
    <property type="match status" value="1"/>
</dbReference>
<comment type="similarity">
    <text evidence="1 6">Belongs to the glutathione peroxidase family.</text>
</comment>
<dbReference type="PROSITE" id="PS00763">
    <property type="entry name" value="GLUTATHIONE_PEROXID_2"/>
    <property type="match status" value="1"/>
</dbReference>
<evidence type="ECO:0000256" key="2">
    <source>
        <dbReference type="ARBA" id="ARBA00022559"/>
    </source>
</evidence>
<evidence type="ECO:0000256" key="5">
    <source>
        <dbReference type="PIRSR" id="PIRSR000303-1"/>
    </source>
</evidence>
<dbReference type="GO" id="GO:0140824">
    <property type="term" value="F:thioredoxin-dependent peroxiredoxin activity"/>
    <property type="evidence" value="ECO:0007669"/>
    <property type="project" value="UniProtKB-EC"/>
</dbReference>
<dbReference type="AlphaFoldDB" id="A0AAD5U750"/>
<name>A0AAD5U750_9FUNG</name>
<dbReference type="PANTHER" id="PTHR11592">
    <property type="entry name" value="GLUTATHIONE PEROXIDASE"/>
    <property type="match status" value="1"/>
</dbReference>
<accession>A0AAD5U750</accession>
<dbReference type="PRINTS" id="PR01011">
    <property type="entry name" value="GLUTPROXDASE"/>
</dbReference>
<dbReference type="PROSITE" id="PS51352">
    <property type="entry name" value="THIOREDOXIN_2"/>
    <property type="match status" value="1"/>
</dbReference>
<evidence type="ECO:0000313" key="9">
    <source>
        <dbReference type="Proteomes" id="UP001211065"/>
    </source>
</evidence>
<feature type="domain" description="Thioredoxin" evidence="7">
    <location>
        <begin position="1"/>
        <end position="165"/>
    </location>
</feature>
<protein>
    <recommendedName>
        <fullName evidence="6">Glutathione peroxidase</fullName>
    </recommendedName>
</protein>
<evidence type="ECO:0000256" key="6">
    <source>
        <dbReference type="RuleBase" id="RU000499"/>
    </source>
</evidence>
<dbReference type="Proteomes" id="UP001211065">
    <property type="component" value="Unassembled WGS sequence"/>
</dbReference>
<dbReference type="GO" id="GO:0034599">
    <property type="term" value="P:cellular response to oxidative stress"/>
    <property type="evidence" value="ECO:0007669"/>
    <property type="project" value="TreeGrafter"/>
</dbReference>
<organism evidence="8 9">
    <name type="scientific">Clydaea vesicula</name>
    <dbReference type="NCBI Taxonomy" id="447962"/>
    <lineage>
        <taxon>Eukaryota</taxon>
        <taxon>Fungi</taxon>
        <taxon>Fungi incertae sedis</taxon>
        <taxon>Chytridiomycota</taxon>
        <taxon>Chytridiomycota incertae sedis</taxon>
        <taxon>Chytridiomycetes</taxon>
        <taxon>Lobulomycetales</taxon>
        <taxon>Lobulomycetaceae</taxon>
        <taxon>Clydaea</taxon>
    </lineage>
</organism>
<feature type="active site" evidence="5">
    <location>
        <position position="38"/>
    </location>
</feature>
<dbReference type="PIRSF" id="PIRSF000303">
    <property type="entry name" value="Glutathion_perox"/>
    <property type="match status" value="1"/>
</dbReference>
<evidence type="ECO:0000256" key="1">
    <source>
        <dbReference type="ARBA" id="ARBA00006926"/>
    </source>
</evidence>
<dbReference type="EMBL" id="JADGJW010000027">
    <property type="protein sequence ID" value="KAJ3226855.1"/>
    <property type="molecule type" value="Genomic_DNA"/>
</dbReference>
<evidence type="ECO:0000256" key="3">
    <source>
        <dbReference type="ARBA" id="ARBA00023002"/>
    </source>
</evidence>
<sequence length="165" mass="18753">MTAQNLYSLTANNIKGQKFNFDELKGKTVLIVNVASKCGYTNQYGGLQKLYEKYHSRGLEILGFPCNQFLWQEPGNGDEIQSFCTLNYGVNFPIMEKIEVNGSGASPVYDYLKSQKDQPGKLFGRTRDVKWNFEKFLIDKNGNVVNRFGSSFTPQQLEAEIEKIL</sequence>
<dbReference type="FunFam" id="3.40.30.10:FF:000010">
    <property type="entry name" value="Glutathione peroxidase"/>
    <property type="match status" value="1"/>
</dbReference>
<evidence type="ECO:0000259" key="7">
    <source>
        <dbReference type="PROSITE" id="PS51352"/>
    </source>
</evidence>
<keyword evidence="9" id="KW-1185">Reference proteome</keyword>
<dbReference type="CDD" id="cd00340">
    <property type="entry name" value="GSH_Peroxidase"/>
    <property type="match status" value="1"/>
</dbReference>
<dbReference type="Pfam" id="PF00255">
    <property type="entry name" value="GSHPx"/>
    <property type="match status" value="1"/>
</dbReference>
<evidence type="ECO:0000313" key="8">
    <source>
        <dbReference type="EMBL" id="KAJ3226855.1"/>
    </source>
</evidence>
<comment type="catalytic activity">
    <reaction evidence="4">
        <text>a hydroperoxide + [thioredoxin]-dithiol = an alcohol + [thioredoxin]-disulfide + H2O</text>
        <dbReference type="Rhea" id="RHEA:62620"/>
        <dbReference type="Rhea" id="RHEA-COMP:10698"/>
        <dbReference type="Rhea" id="RHEA-COMP:10700"/>
        <dbReference type="ChEBI" id="CHEBI:15377"/>
        <dbReference type="ChEBI" id="CHEBI:29950"/>
        <dbReference type="ChEBI" id="CHEBI:30879"/>
        <dbReference type="ChEBI" id="CHEBI:35924"/>
        <dbReference type="ChEBI" id="CHEBI:50058"/>
        <dbReference type="EC" id="1.11.1.24"/>
    </reaction>
</comment>
<proteinExistence type="inferred from homology"/>
<evidence type="ECO:0000256" key="4">
    <source>
        <dbReference type="ARBA" id="ARBA00049091"/>
    </source>
</evidence>
<dbReference type="Gene3D" id="3.40.30.10">
    <property type="entry name" value="Glutaredoxin"/>
    <property type="match status" value="1"/>
</dbReference>
<comment type="caution">
    <text evidence="8">The sequence shown here is derived from an EMBL/GenBank/DDBJ whole genome shotgun (WGS) entry which is preliminary data.</text>
</comment>
<dbReference type="InterPro" id="IPR000889">
    <property type="entry name" value="Glutathione_peroxidase"/>
</dbReference>
<dbReference type="PROSITE" id="PS51355">
    <property type="entry name" value="GLUTATHIONE_PEROXID_3"/>
    <property type="match status" value="1"/>
</dbReference>
<dbReference type="InterPro" id="IPR029759">
    <property type="entry name" value="GPX_AS"/>
</dbReference>